<organism evidence="1 2">
    <name type="scientific">Tribonema minus</name>
    <dbReference type="NCBI Taxonomy" id="303371"/>
    <lineage>
        <taxon>Eukaryota</taxon>
        <taxon>Sar</taxon>
        <taxon>Stramenopiles</taxon>
        <taxon>Ochrophyta</taxon>
        <taxon>PX clade</taxon>
        <taxon>Xanthophyceae</taxon>
        <taxon>Tribonematales</taxon>
        <taxon>Tribonemataceae</taxon>
        <taxon>Tribonema</taxon>
    </lineage>
</organism>
<evidence type="ECO:0000313" key="2">
    <source>
        <dbReference type="Proteomes" id="UP000664859"/>
    </source>
</evidence>
<dbReference type="Proteomes" id="UP000664859">
    <property type="component" value="Unassembled WGS sequence"/>
</dbReference>
<dbReference type="GO" id="GO:0003824">
    <property type="term" value="F:catalytic activity"/>
    <property type="evidence" value="ECO:0007669"/>
    <property type="project" value="InterPro"/>
</dbReference>
<gene>
    <name evidence="1" type="ORF">JKP88DRAFT_347692</name>
</gene>
<dbReference type="Pfam" id="PF01063">
    <property type="entry name" value="Aminotran_4"/>
    <property type="match status" value="1"/>
</dbReference>
<dbReference type="AlphaFoldDB" id="A0A835ZAY7"/>
<keyword evidence="2" id="KW-1185">Reference proteome</keyword>
<dbReference type="EMBL" id="JAFCMP010000046">
    <property type="protein sequence ID" value="KAG5189781.1"/>
    <property type="molecule type" value="Genomic_DNA"/>
</dbReference>
<protein>
    <submittedName>
        <fullName evidence="1">Uncharacterized protein</fullName>
    </submittedName>
</protein>
<dbReference type="Gene3D" id="3.20.10.10">
    <property type="entry name" value="D-amino Acid Aminotransferase, subunit A, domain 2"/>
    <property type="match status" value="1"/>
</dbReference>
<dbReference type="InterPro" id="IPR043132">
    <property type="entry name" value="BCAT-like_C"/>
</dbReference>
<reference evidence="1" key="1">
    <citation type="submission" date="2021-02" db="EMBL/GenBank/DDBJ databases">
        <title>First Annotated Genome of the Yellow-green Alga Tribonema minus.</title>
        <authorList>
            <person name="Mahan K.M."/>
        </authorList>
    </citation>
    <scope>NUCLEOTIDE SEQUENCE</scope>
    <source>
        <strain evidence="1">UTEX B ZZ1240</strain>
    </source>
</reference>
<sequence length="221" mass="24629">MPVTATSSHQQPAVIMLQPFTRRHPLAKHSSWVTERQLLERFKGGDRGVDEVVMYQVVHSADDDQHQVEILEGLVTNMFAVGRDPNDDSEDSMAIWTAPYGILHGSMRALCIQACKRLGHRVIERAPVLRDVGTWTEMFLTGSGSMLRPVGVMHVPQNACDSDASLNMLPSGSATPMGQSPVDADQFIRSWEFEDTRVGAAIRAEMRRMLEDTAMPIEDLR</sequence>
<comment type="caution">
    <text evidence="1">The sequence shown here is derived from an EMBL/GenBank/DDBJ whole genome shotgun (WGS) entry which is preliminary data.</text>
</comment>
<dbReference type="PANTHER" id="PTHR47703:SF2">
    <property type="entry name" value="D-AMINOACID AMINOTRANSFERASE-LIKE PLP-DEPENDENT ENZYMES SUPERFAMILY PROTEIN"/>
    <property type="match status" value="1"/>
</dbReference>
<accession>A0A835ZAY7</accession>
<dbReference type="PANTHER" id="PTHR47703">
    <property type="entry name" value="D-AMINOACID AMINOTRANSFERASE-LIKE PLP-DEPENDENT ENZYMES SUPERFAMILY PROTEIN"/>
    <property type="match status" value="1"/>
</dbReference>
<proteinExistence type="predicted"/>
<dbReference type="OrthoDB" id="59470at2759"/>
<dbReference type="InterPro" id="IPR001544">
    <property type="entry name" value="Aminotrans_IV"/>
</dbReference>
<name>A0A835ZAY7_9STRA</name>
<dbReference type="InterPro" id="IPR036038">
    <property type="entry name" value="Aminotransferase-like"/>
</dbReference>
<dbReference type="SUPFAM" id="SSF56752">
    <property type="entry name" value="D-aminoacid aminotransferase-like PLP-dependent enzymes"/>
    <property type="match status" value="1"/>
</dbReference>
<evidence type="ECO:0000313" key="1">
    <source>
        <dbReference type="EMBL" id="KAG5189781.1"/>
    </source>
</evidence>